<dbReference type="EMBL" id="CCYD01002664">
    <property type="protein sequence ID" value="CEG47604.1"/>
    <property type="molecule type" value="Genomic_DNA"/>
</dbReference>
<dbReference type="AlphaFoldDB" id="A0A0P1AYS1"/>
<dbReference type="GeneID" id="36399810"/>
<dbReference type="RefSeq" id="XP_024583973.1">
    <property type="nucleotide sequence ID" value="XM_024718589.1"/>
</dbReference>
<reference evidence="2" key="1">
    <citation type="submission" date="2014-09" db="EMBL/GenBank/DDBJ databases">
        <authorList>
            <person name="Sharma Rahul"/>
            <person name="Thines Marco"/>
        </authorList>
    </citation>
    <scope>NUCLEOTIDE SEQUENCE [LARGE SCALE GENOMIC DNA]</scope>
</reference>
<dbReference type="Proteomes" id="UP000054928">
    <property type="component" value="Unassembled WGS sequence"/>
</dbReference>
<name>A0A0P1AYS1_PLAHL</name>
<keyword evidence="2" id="KW-1185">Reference proteome</keyword>
<evidence type="ECO:0000313" key="1">
    <source>
        <dbReference type="EMBL" id="CEG47604.1"/>
    </source>
</evidence>
<accession>A0A0P1AYS1</accession>
<protein>
    <submittedName>
        <fullName evidence="1">Uncharacterized protein</fullName>
    </submittedName>
</protein>
<organism evidence="1 2">
    <name type="scientific">Plasmopara halstedii</name>
    <name type="common">Downy mildew of sunflower</name>
    <dbReference type="NCBI Taxonomy" id="4781"/>
    <lineage>
        <taxon>Eukaryota</taxon>
        <taxon>Sar</taxon>
        <taxon>Stramenopiles</taxon>
        <taxon>Oomycota</taxon>
        <taxon>Peronosporomycetes</taxon>
        <taxon>Peronosporales</taxon>
        <taxon>Peronosporaceae</taxon>
        <taxon>Plasmopara</taxon>
    </lineage>
</organism>
<sequence>MGLKIARLYALSGNKEKAGVIPACTPQPGIHESTTAVTVKPLIALCEKHKDKAKRSLGKRDLV</sequence>
<proteinExistence type="predicted"/>
<evidence type="ECO:0000313" key="2">
    <source>
        <dbReference type="Proteomes" id="UP000054928"/>
    </source>
</evidence>